<sequence length="91" mass="10573">MIYKIDYSKDATKVIKKWKKSNRPLFEKLRKVLNSIAETPREGIGHPEAMKGGNDITYSRHITAHDRIIYNVFDDIITVVVIEVEGHYNDK</sequence>
<dbReference type="EMBL" id="NMPZ01000006">
    <property type="protein sequence ID" value="OXL44605.1"/>
    <property type="molecule type" value="Genomic_DNA"/>
</dbReference>
<dbReference type="InterPro" id="IPR035093">
    <property type="entry name" value="RelE/ParE_toxin_dom_sf"/>
</dbReference>
<proteinExistence type="inferred from homology"/>
<dbReference type="NCBIfam" id="TIGR02116">
    <property type="entry name" value="toxin_Txe_YoeB"/>
    <property type="match status" value="1"/>
</dbReference>
<evidence type="ECO:0000256" key="3">
    <source>
        <dbReference type="ARBA" id="ARBA00022722"/>
    </source>
</evidence>
<dbReference type="Proteomes" id="UP000477980">
    <property type="component" value="Unassembled WGS sequence"/>
</dbReference>
<dbReference type="RefSeq" id="WP_089543432.1">
    <property type="nucleotide sequence ID" value="NZ_CATKVW010000001.1"/>
</dbReference>
<dbReference type="Gene3D" id="3.30.2310.20">
    <property type="entry name" value="RelE-like"/>
    <property type="match status" value="1"/>
</dbReference>
<dbReference type="EMBL" id="VZCW01000190">
    <property type="protein sequence ID" value="MQN12575.1"/>
    <property type="molecule type" value="Genomic_DNA"/>
</dbReference>
<dbReference type="SUPFAM" id="SSF143011">
    <property type="entry name" value="RelE-like"/>
    <property type="match status" value="1"/>
</dbReference>
<protein>
    <recommendedName>
        <fullName evidence="6">Putative mRNA interferase YoeB</fullName>
    </recommendedName>
</protein>
<dbReference type="AlphaFoldDB" id="A0A229I741"/>
<comment type="caution">
    <text evidence="8">The sequence shown here is derived from an EMBL/GenBank/DDBJ whole genome shotgun (WGS) entry which is preliminary data.</text>
</comment>
<comment type="similarity">
    <text evidence="1">Belongs to the YoeB family.</text>
</comment>
<dbReference type="PANTHER" id="PTHR38039:SF1">
    <property type="entry name" value="TOXIN YOEB"/>
    <property type="match status" value="1"/>
</dbReference>
<evidence type="ECO:0000313" key="7">
    <source>
        <dbReference type="EMBL" id="MQN12575.1"/>
    </source>
</evidence>
<evidence type="ECO:0000256" key="1">
    <source>
        <dbReference type="ARBA" id="ARBA00008172"/>
    </source>
</evidence>
<evidence type="ECO:0000256" key="4">
    <source>
        <dbReference type="ARBA" id="ARBA00022759"/>
    </source>
</evidence>
<reference evidence="9 10" key="1">
    <citation type="submission" date="2017-07" db="EMBL/GenBank/DDBJ databases">
        <title>Draft genome sequence of Prevotella copri isolated from the gut of healthy adult Indian.</title>
        <authorList>
            <person name="Das B."/>
            <person name="Bag S."/>
            <person name="Ghosh T.S."/>
        </authorList>
    </citation>
    <scope>NUCLEOTIDE SEQUENCE [LARGE SCALE GENOMIC DNA]</scope>
    <source>
        <strain evidence="9 10">Indica</strain>
    </source>
</reference>
<dbReference type="PANTHER" id="PTHR38039">
    <property type="entry name" value="TOXIN YOEB"/>
    <property type="match status" value="1"/>
</dbReference>
<keyword evidence="3" id="KW-0540">Nuclease</keyword>
<evidence type="ECO:0000256" key="5">
    <source>
        <dbReference type="ARBA" id="ARBA00022801"/>
    </source>
</evidence>
<evidence type="ECO:0000313" key="8">
    <source>
        <dbReference type="EMBL" id="MQP14112.1"/>
    </source>
</evidence>
<accession>A0A229I741</accession>
<evidence type="ECO:0000313" key="11">
    <source>
        <dbReference type="Proteomes" id="UP000442105"/>
    </source>
</evidence>
<organism evidence="8 12">
    <name type="scientific">Segatella copri</name>
    <dbReference type="NCBI Taxonomy" id="165179"/>
    <lineage>
        <taxon>Bacteria</taxon>
        <taxon>Pseudomonadati</taxon>
        <taxon>Bacteroidota</taxon>
        <taxon>Bacteroidia</taxon>
        <taxon>Bacteroidales</taxon>
        <taxon>Prevotellaceae</taxon>
        <taxon>Segatella</taxon>
    </lineage>
</organism>
<reference evidence="11 12" key="2">
    <citation type="submission" date="2019-09" db="EMBL/GenBank/DDBJ databases">
        <title>Distinct polysaccharide growth profiles of human intestinal Prevotella copri isolates.</title>
        <authorList>
            <person name="Fehlner-Peach H."/>
            <person name="Magnabosco C."/>
            <person name="Raghavan V."/>
            <person name="Scher J.U."/>
            <person name="Tett A."/>
            <person name="Cox L.M."/>
            <person name="Gottsegen C."/>
            <person name="Watters A."/>
            <person name="Wiltshire- Gordon J.D."/>
            <person name="Segata N."/>
            <person name="Bonneau R."/>
            <person name="Littman D.R."/>
        </authorList>
    </citation>
    <scope>NUCLEOTIDE SEQUENCE [LARGE SCALE GENOMIC DNA]</scope>
    <source>
        <strain evidence="12">iAA917</strain>
        <strain evidence="8">IAA917</strain>
        <strain evidence="11">iAQ1179</strain>
        <strain evidence="7">IAQ1179</strain>
    </source>
</reference>
<dbReference type="GO" id="GO:0016787">
    <property type="term" value="F:hydrolase activity"/>
    <property type="evidence" value="ECO:0007669"/>
    <property type="project" value="UniProtKB-KW"/>
</dbReference>
<dbReference type="GO" id="GO:0006401">
    <property type="term" value="P:RNA catabolic process"/>
    <property type="evidence" value="ECO:0007669"/>
    <property type="project" value="InterPro"/>
</dbReference>
<gene>
    <name evidence="9" type="ORF">CFT61_05360</name>
    <name evidence="8" type="ORF">F7D25_06775</name>
    <name evidence="7" type="ORF">F7D95_07015</name>
</gene>
<dbReference type="OrthoDB" id="9801102at2"/>
<dbReference type="Proteomes" id="UP000442105">
    <property type="component" value="Unassembled WGS sequence"/>
</dbReference>
<evidence type="ECO:0000256" key="6">
    <source>
        <dbReference type="ARBA" id="ARBA00030388"/>
    </source>
</evidence>
<evidence type="ECO:0000313" key="10">
    <source>
        <dbReference type="Proteomes" id="UP000215155"/>
    </source>
</evidence>
<dbReference type="Pfam" id="PF06769">
    <property type="entry name" value="YoeB_toxin"/>
    <property type="match status" value="1"/>
</dbReference>
<dbReference type="InterPro" id="IPR009614">
    <property type="entry name" value="YoeB_toxin"/>
</dbReference>
<dbReference type="Proteomes" id="UP000215155">
    <property type="component" value="Unassembled WGS sequence"/>
</dbReference>
<dbReference type="EMBL" id="VZAH01000077">
    <property type="protein sequence ID" value="MQP14112.1"/>
    <property type="molecule type" value="Genomic_DNA"/>
</dbReference>
<keyword evidence="2" id="KW-1277">Toxin-antitoxin system</keyword>
<keyword evidence="5" id="KW-0378">Hydrolase</keyword>
<dbReference type="GO" id="GO:0004519">
    <property type="term" value="F:endonuclease activity"/>
    <property type="evidence" value="ECO:0007669"/>
    <property type="project" value="UniProtKB-KW"/>
</dbReference>
<name>A0A229I741_9BACT</name>
<keyword evidence="4" id="KW-0255">Endonuclease</keyword>
<evidence type="ECO:0000313" key="12">
    <source>
        <dbReference type="Proteomes" id="UP000477980"/>
    </source>
</evidence>
<evidence type="ECO:0000256" key="2">
    <source>
        <dbReference type="ARBA" id="ARBA00022649"/>
    </source>
</evidence>
<evidence type="ECO:0000313" key="9">
    <source>
        <dbReference type="EMBL" id="OXL44605.1"/>
    </source>
</evidence>